<protein>
    <submittedName>
        <fullName evidence="2">Uncharacterized protein</fullName>
    </submittedName>
</protein>
<proteinExistence type="predicted"/>
<dbReference type="Proteomes" id="UP000197138">
    <property type="component" value="Unassembled WGS sequence"/>
</dbReference>
<gene>
    <name evidence="2" type="ORF">CDL15_Pgr013656</name>
</gene>
<comment type="caution">
    <text evidence="2">The sequence shown here is derived from an EMBL/GenBank/DDBJ whole genome shotgun (WGS) entry which is preliminary data.</text>
</comment>
<evidence type="ECO:0000256" key="1">
    <source>
        <dbReference type="SAM" id="SignalP"/>
    </source>
</evidence>
<dbReference type="AlphaFoldDB" id="A0A218W1Q4"/>
<organism evidence="2 3">
    <name type="scientific">Punica granatum</name>
    <name type="common">Pomegranate</name>
    <dbReference type="NCBI Taxonomy" id="22663"/>
    <lineage>
        <taxon>Eukaryota</taxon>
        <taxon>Viridiplantae</taxon>
        <taxon>Streptophyta</taxon>
        <taxon>Embryophyta</taxon>
        <taxon>Tracheophyta</taxon>
        <taxon>Spermatophyta</taxon>
        <taxon>Magnoliopsida</taxon>
        <taxon>eudicotyledons</taxon>
        <taxon>Gunneridae</taxon>
        <taxon>Pentapetalae</taxon>
        <taxon>rosids</taxon>
        <taxon>malvids</taxon>
        <taxon>Myrtales</taxon>
        <taxon>Lythraceae</taxon>
        <taxon>Punica</taxon>
    </lineage>
</organism>
<evidence type="ECO:0000313" key="2">
    <source>
        <dbReference type="EMBL" id="OWM66439.1"/>
    </source>
</evidence>
<feature type="chain" id="PRO_5012262152" evidence="1">
    <location>
        <begin position="17"/>
        <end position="85"/>
    </location>
</feature>
<keyword evidence="1" id="KW-0732">Signal</keyword>
<sequence>MILLGMLWSSAASAHGIYRQLVRTDSRDMEEFYVEMVKSGVYISMPVLEELLIDEKMTNWKIRWRRLFTVLSPALNTLYYKQQAP</sequence>
<accession>A0A218W1Q4</accession>
<evidence type="ECO:0000313" key="3">
    <source>
        <dbReference type="Proteomes" id="UP000197138"/>
    </source>
</evidence>
<name>A0A218W1Q4_PUNGR</name>
<reference evidence="3" key="1">
    <citation type="journal article" date="2017" name="Plant J.">
        <title>The pomegranate (Punica granatum L.) genome and the genomics of punicalagin biosynthesis.</title>
        <authorList>
            <person name="Qin G."/>
            <person name="Xu C."/>
            <person name="Ming R."/>
            <person name="Tang H."/>
            <person name="Guyot R."/>
            <person name="Kramer E.M."/>
            <person name="Hu Y."/>
            <person name="Yi X."/>
            <person name="Qi Y."/>
            <person name="Xu X."/>
            <person name="Gao Z."/>
            <person name="Pan H."/>
            <person name="Jian J."/>
            <person name="Tian Y."/>
            <person name="Yue Z."/>
            <person name="Xu Y."/>
        </authorList>
    </citation>
    <scope>NUCLEOTIDE SEQUENCE [LARGE SCALE GENOMIC DNA]</scope>
    <source>
        <strain evidence="3">cv. Dabenzi</strain>
    </source>
</reference>
<feature type="signal peptide" evidence="1">
    <location>
        <begin position="1"/>
        <end position="16"/>
    </location>
</feature>
<dbReference type="EMBL" id="MTKT01005554">
    <property type="protein sequence ID" value="OWM66439.1"/>
    <property type="molecule type" value="Genomic_DNA"/>
</dbReference>